<feature type="region of interest" description="Disordered" evidence="1">
    <location>
        <begin position="224"/>
        <end position="243"/>
    </location>
</feature>
<evidence type="ECO:0000256" key="1">
    <source>
        <dbReference type="SAM" id="MobiDB-lite"/>
    </source>
</evidence>
<reference evidence="2" key="1">
    <citation type="submission" date="2021-01" db="EMBL/GenBank/DDBJ databases">
        <authorList>
            <person name="Corre E."/>
            <person name="Pelletier E."/>
            <person name="Niang G."/>
            <person name="Scheremetjew M."/>
            <person name="Finn R."/>
            <person name="Kale V."/>
            <person name="Holt S."/>
            <person name="Cochrane G."/>
            <person name="Meng A."/>
            <person name="Brown T."/>
            <person name="Cohen L."/>
        </authorList>
    </citation>
    <scope>NUCLEOTIDE SEQUENCE</scope>
    <source>
        <strain evidence="2">CCCM811</strain>
    </source>
</reference>
<feature type="compositionally biased region" description="Low complexity" evidence="1">
    <location>
        <begin position="973"/>
        <end position="982"/>
    </location>
</feature>
<gene>
    <name evidence="2" type="ORF">LGLO00237_LOCUS13605</name>
    <name evidence="3" type="ORF">LGLO00237_LOCUS13606</name>
</gene>
<feature type="region of interest" description="Disordered" evidence="1">
    <location>
        <begin position="480"/>
        <end position="510"/>
    </location>
</feature>
<feature type="region of interest" description="Disordered" evidence="1">
    <location>
        <begin position="1213"/>
        <end position="1242"/>
    </location>
</feature>
<feature type="region of interest" description="Disordered" evidence="1">
    <location>
        <begin position="572"/>
        <end position="599"/>
    </location>
</feature>
<feature type="region of interest" description="Disordered" evidence="1">
    <location>
        <begin position="973"/>
        <end position="1024"/>
    </location>
</feature>
<feature type="compositionally biased region" description="Low complexity" evidence="1">
    <location>
        <begin position="1221"/>
        <end position="1232"/>
    </location>
</feature>
<feature type="region of interest" description="Disordered" evidence="1">
    <location>
        <begin position="350"/>
        <end position="428"/>
    </location>
</feature>
<feature type="region of interest" description="Disordered" evidence="1">
    <location>
        <begin position="1036"/>
        <end position="1130"/>
    </location>
</feature>
<protein>
    <submittedName>
        <fullName evidence="2">Uncharacterized protein</fullName>
    </submittedName>
</protein>
<feature type="region of interest" description="Disordered" evidence="1">
    <location>
        <begin position="649"/>
        <end position="715"/>
    </location>
</feature>
<feature type="region of interest" description="Disordered" evidence="1">
    <location>
        <begin position="1335"/>
        <end position="1374"/>
    </location>
</feature>
<sequence>MAKVLAPLCMTKVKSSAHPDAVKIPLEASGDSESSEAGSLVESSGSGKMEVESQSEQKSSKVTKDEVAAKSGEGDRGDQIPSTSELEPSISMENIQITKEFVQALKTFTPVDSAWHRALEVMRSATKQHCIDYLVYLGGLDPILNMLARNTDRETTIAVLDFLLKVANGRHIYQDRKAKNAVYAAAKSLVAHQFEPISNAASVLEGALLAASGNPVTVEVLKEPENSKSAELEPGLRPAPSPTPSLRYGSEACGRWAYVLTADVTFHQEAKDEEPSLWTFCRIENDNGSQHLIKTFDVPFEEHGAASGNERSARDGRITLTPSNIRFLTDKEGNDILRRGSAAGRAIRRRRIRPPPITPAATTPRAPRVVDTPPQPTPEPEEKKPKVRTFVRPKVLSPAKTSWSADLLPRNHESAASTPSPHPETVKEKLDGLNEAVVRMRIRQWQSAQVPLRRRRRSSARRPRPVVLHRNLHREPCINVLQVDEPGTGPDSNSNPRPRTTSPAVNSASAAQTLMMRQKMSRYPGVSWVRDESAWRASTTEGNEFVHLGYFDSEHEAWRAIYTLRESRSWPIAGPPPQPIQQGEVVPPENEPEKDQRTDYPGVQWSAERKMWFASTNYRGFTVGLGEFLTKEDGWRAICMKRRRLRWPAKSCQARGGKSSSAKDSRHDLRVDVKMANEGGSLKSTISNKKNTENAAEPQRKLGRPQSPSLGPGTRKYVSWNMFQKIHRGRQVTSKEWRQYNLDLARRAEDAKASGTGTPTPTTPGISSVLATPTSAQTPSSVLNMPLPMRKRFREIPKDEAKNTSDEARNSRSKRPRGEKDGKLIPPLSSTKATPAKDSHGRIHDVNRTDIDRRSEQKGISADEKSMSVEELYKAMGEYESHFLNPSSAVVWLMTANPTKFRRLLVPPRFRVPASYQGSGGYASAFERLQLTVTEADKGGSRWHRWYAAPHVKLENVQAALRRRWEDNAAKRQAQAAAAAAESNEREEEATVAEDKKKAEPRSVAEQPQESLPRPVKPLTRGDLKIETRMVAAASLGEHLSSTRRRTPRHIAAKNGVASPGSKRLRNNANAQEKSNKKRRGNAVRGRGRGRNGGRSPKASPKLDTNFMDQEKLETSDENRDYGKENEDRNNRLVHLQGQWLSSYEGVRTDPTVTGETVIFRNGSKFSLQPVRGRLTLDGIWGLDREVSTPECCVWRHMRKTRANPVVWTRKEMPARRAKNHPAAAAAIPEQSAEAKKPPILNIPDDDINASVPSQQIPLRNGVKDAAETLMNGWDNDDIHESGRISPELRELASSPRVEIAARALTTPPSSNGSMGSGDADVFAVARVLAGFQEKVDGSEGDSPGSAVLRPSMEEEEESNDGDARSEGYESDGKEDLVRSFMLDRLLTRARDDGEPHGDHKSRKTPLAPPPKTKRAYKCFGCGGRVVVTEGEETVECDACGCTSLSYRYRTYAKSVESLLETENQFDNSGKGFRGWNRHGHVEWVQD</sequence>
<feature type="compositionally biased region" description="Polar residues" evidence="1">
    <location>
        <begin position="769"/>
        <end position="783"/>
    </location>
</feature>
<feature type="compositionally biased region" description="Basic residues" evidence="1">
    <location>
        <begin position="1076"/>
        <end position="1092"/>
    </location>
</feature>
<feature type="compositionally biased region" description="Basic and acidic residues" evidence="1">
    <location>
        <begin position="794"/>
        <end position="823"/>
    </location>
</feature>
<feature type="compositionally biased region" description="Basic and acidic residues" evidence="1">
    <location>
        <begin position="58"/>
        <end position="78"/>
    </location>
</feature>
<dbReference type="EMBL" id="HBIV01018795">
    <property type="protein sequence ID" value="CAE0662010.1"/>
    <property type="molecule type" value="Transcribed_RNA"/>
</dbReference>
<feature type="compositionally biased region" description="Basic residues" evidence="1">
    <location>
        <begin position="1042"/>
        <end position="1052"/>
    </location>
</feature>
<organism evidence="2">
    <name type="scientific">Lotharella globosa</name>
    <dbReference type="NCBI Taxonomy" id="91324"/>
    <lineage>
        <taxon>Eukaryota</taxon>
        <taxon>Sar</taxon>
        <taxon>Rhizaria</taxon>
        <taxon>Cercozoa</taxon>
        <taxon>Chlorarachniophyceae</taxon>
        <taxon>Lotharella</taxon>
    </lineage>
</organism>
<accession>A0A6V3LVU8</accession>
<evidence type="ECO:0000313" key="2">
    <source>
        <dbReference type="EMBL" id="CAE0662010.1"/>
    </source>
</evidence>
<feature type="region of interest" description="Disordered" evidence="1">
    <location>
        <begin position="1389"/>
        <end position="1412"/>
    </location>
</feature>
<feature type="compositionally biased region" description="Low complexity" evidence="1">
    <location>
        <begin position="27"/>
        <end position="39"/>
    </location>
</feature>
<feature type="region of interest" description="Disordered" evidence="1">
    <location>
        <begin position="748"/>
        <end position="864"/>
    </location>
</feature>
<feature type="compositionally biased region" description="Basic and acidic residues" evidence="1">
    <location>
        <begin position="835"/>
        <end position="864"/>
    </location>
</feature>
<feature type="compositionally biased region" description="Basic and acidic residues" evidence="1">
    <location>
        <begin position="661"/>
        <end position="675"/>
    </location>
</feature>
<name>A0A6V3LVU8_9EUKA</name>
<feature type="region of interest" description="Disordered" evidence="1">
    <location>
        <begin position="15"/>
        <end position="89"/>
    </location>
</feature>
<feature type="compositionally biased region" description="Basic and acidic residues" evidence="1">
    <location>
        <begin position="1109"/>
        <end position="1130"/>
    </location>
</feature>
<feature type="compositionally biased region" description="Low complexity" evidence="1">
    <location>
        <begin position="755"/>
        <end position="765"/>
    </location>
</feature>
<feature type="region of interest" description="Disordered" evidence="1">
    <location>
        <begin position="447"/>
        <end position="468"/>
    </location>
</feature>
<feature type="compositionally biased region" description="Basic and acidic residues" evidence="1">
    <location>
        <begin position="1362"/>
        <end position="1374"/>
    </location>
</feature>
<evidence type="ECO:0000313" key="3">
    <source>
        <dbReference type="EMBL" id="CAE0662011.1"/>
    </source>
</evidence>
<feature type="compositionally biased region" description="Polar residues" evidence="1">
    <location>
        <begin position="80"/>
        <end position="89"/>
    </location>
</feature>
<feature type="compositionally biased region" description="Polar residues" evidence="1">
    <location>
        <begin position="490"/>
        <end position="510"/>
    </location>
</feature>
<feature type="compositionally biased region" description="Basic and acidic residues" evidence="1">
    <location>
        <begin position="993"/>
        <end position="1003"/>
    </location>
</feature>
<feature type="compositionally biased region" description="Basic residues" evidence="1">
    <location>
        <begin position="452"/>
        <end position="464"/>
    </location>
</feature>
<feature type="compositionally biased region" description="Basic and acidic residues" evidence="1">
    <location>
        <begin position="1389"/>
        <end position="1399"/>
    </location>
</feature>
<dbReference type="EMBL" id="HBIV01018796">
    <property type="protein sequence ID" value="CAE0662011.1"/>
    <property type="molecule type" value="Transcribed_RNA"/>
</dbReference>
<proteinExistence type="predicted"/>